<accession>A0A239PCF0</accession>
<organism evidence="1 2">
    <name type="scientific">Asanoa hainanensis</name>
    <dbReference type="NCBI Taxonomy" id="560556"/>
    <lineage>
        <taxon>Bacteria</taxon>
        <taxon>Bacillati</taxon>
        <taxon>Actinomycetota</taxon>
        <taxon>Actinomycetes</taxon>
        <taxon>Micromonosporales</taxon>
        <taxon>Micromonosporaceae</taxon>
        <taxon>Asanoa</taxon>
    </lineage>
</organism>
<dbReference type="AlphaFoldDB" id="A0A239PCF0"/>
<keyword evidence="2" id="KW-1185">Reference proteome</keyword>
<dbReference type="Proteomes" id="UP000198362">
    <property type="component" value="Unassembled WGS sequence"/>
</dbReference>
<evidence type="ECO:0000313" key="2">
    <source>
        <dbReference type="Proteomes" id="UP000198362"/>
    </source>
</evidence>
<gene>
    <name evidence="1" type="ORF">SAMN05421812_117166</name>
</gene>
<evidence type="ECO:0000313" key="1">
    <source>
        <dbReference type="EMBL" id="SNT64653.1"/>
    </source>
</evidence>
<evidence type="ECO:0008006" key="3">
    <source>
        <dbReference type="Google" id="ProtNLM"/>
    </source>
</evidence>
<reference evidence="1 2" key="1">
    <citation type="submission" date="2017-06" db="EMBL/GenBank/DDBJ databases">
        <authorList>
            <person name="Kim H.J."/>
            <person name="Triplett B.A."/>
        </authorList>
    </citation>
    <scope>NUCLEOTIDE SEQUENCE [LARGE SCALE GENOMIC DNA]</scope>
    <source>
        <strain evidence="1 2">CGMCC 4.5593</strain>
    </source>
</reference>
<dbReference type="RefSeq" id="WP_089254520.1">
    <property type="nucleotide sequence ID" value="NZ_FZPH01000017.1"/>
</dbReference>
<proteinExistence type="predicted"/>
<sequence length="360" mass="39776">MEVDFGAGPRRVPRSVVALNLTAGGLVPAEGRVDWSQLSALPALRTMTWSGPDRGLVAALTIHDIRFLEWHDAIGRLDLSSTRLDTVRLSGTGLDSVRLSGLTRTLLVRRPPAALRVEAPEQGERLDLRWFCYDGALSIPDGLARVPTLWLWAGAGVSMRALSSLTNLRDLRLTLDAAPGVVSDLDELGRHERLRRLQLGDAYGLDPATLPDLPALRELELHGTRDTIVRALQARFASGGGPVELSVTGAKSQEWLARFLHNPLQDWVDESEPFARAACEAYEELVRVAESVAPDAPDRMASLECALRGFVARLNALDEEYELIDTILREHAWVVYAALAERLQVPAELAEEWFDDTRDW</sequence>
<protein>
    <recommendedName>
        <fullName evidence="3">Leucine Rich repeat-containing protein</fullName>
    </recommendedName>
</protein>
<name>A0A239PCF0_9ACTN</name>
<dbReference type="EMBL" id="FZPH01000017">
    <property type="protein sequence ID" value="SNT64653.1"/>
    <property type="molecule type" value="Genomic_DNA"/>
</dbReference>
<dbReference type="OrthoDB" id="6556030at2"/>